<feature type="transmembrane region" description="Helical" evidence="9">
    <location>
        <begin position="243"/>
        <end position="265"/>
    </location>
</feature>
<dbReference type="AlphaFoldDB" id="A0A813ZSS9"/>
<dbReference type="GO" id="GO:0042923">
    <property type="term" value="F:neuropeptide binding"/>
    <property type="evidence" value="ECO:0007669"/>
    <property type="project" value="TreeGrafter"/>
</dbReference>
<evidence type="ECO:0000256" key="6">
    <source>
        <dbReference type="ARBA" id="ARBA00023136"/>
    </source>
</evidence>
<dbReference type="PANTHER" id="PTHR24229:SF40">
    <property type="entry name" value="ALLATOSTATIN C RECEPTOR 1-RELATED"/>
    <property type="match status" value="1"/>
</dbReference>
<comment type="caution">
    <text evidence="11">The sequence shown here is derived from an EMBL/GenBank/DDBJ whole genome shotgun (WGS) entry which is preliminary data.</text>
</comment>
<protein>
    <recommendedName>
        <fullName evidence="10">G-protein coupled receptors family 1 profile domain-containing protein</fullName>
    </recommendedName>
</protein>
<dbReference type="GO" id="GO:0005886">
    <property type="term" value="C:plasma membrane"/>
    <property type="evidence" value="ECO:0007669"/>
    <property type="project" value="UniProtKB-SubCell"/>
</dbReference>
<evidence type="ECO:0000256" key="4">
    <source>
        <dbReference type="ARBA" id="ARBA00022989"/>
    </source>
</evidence>
<evidence type="ECO:0000256" key="5">
    <source>
        <dbReference type="ARBA" id="ARBA00023040"/>
    </source>
</evidence>
<evidence type="ECO:0000313" key="13">
    <source>
        <dbReference type="Proteomes" id="UP000663828"/>
    </source>
</evidence>
<dbReference type="PROSITE" id="PS50262">
    <property type="entry name" value="G_PROTEIN_RECEP_F1_2"/>
    <property type="match status" value="1"/>
</dbReference>
<keyword evidence="3 9" id="KW-0812">Transmembrane</keyword>
<evidence type="ECO:0000256" key="9">
    <source>
        <dbReference type="SAM" id="Phobius"/>
    </source>
</evidence>
<evidence type="ECO:0000313" key="12">
    <source>
        <dbReference type="EMBL" id="CAF1059584.1"/>
    </source>
</evidence>
<evidence type="ECO:0000256" key="3">
    <source>
        <dbReference type="ARBA" id="ARBA00022692"/>
    </source>
</evidence>
<comment type="subcellular location">
    <subcellularLocation>
        <location evidence="1">Cell membrane</location>
        <topology evidence="1">Multi-pass membrane protein</topology>
    </subcellularLocation>
</comment>
<accession>A0A813ZSS9</accession>
<evidence type="ECO:0000259" key="10">
    <source>
        <dbReference type="PROSITE" id="PS50262"/>
    </source>
</evidence>
<keyword evidence="2" id="KW-1003">Cell membrane</keyword>
<keyword evidence="4 9" id="KW-1133">Transmembrane helix</keyword>
<keyword evidence="13" id="KW-1185">Reference proteome</keyword>
<dbReference type="GO" id="GO:0007218">
    <property type="term" value="P:neuropeptide signaling pathway"/>
    <property type="evidence" value="ECO:0007669"/>
    <property type="project" value="TreeGrafter"/>
</dbReference>
<feature type="transmembrane region" description="Helical" evidence="9">
    <location>
        <begin position="17"/>
        <end position="37"/>
    </location>
</feature>
<feature type="transmembrane region" description="Helical" evidence="9">
    <location>
        <begin position="49"/>
        <end position="77"/>
    </location>
</feature>
<dbReference type="EMBL" id="CAJNOJ010000081">
    <property type="protein sequence ID" value="CAF1059584.1"/>
    <property type="molecule type" value="Genomic_DNA"/>
</dbReference>
<feature type="transmembrane region" description="Helical" evidence="9">
    <location>
        <begin position="176"/>
        <end position="200"/>
    </location>
</feature>
<proteinExistence type="predicted"/>
<evidence type="ECO:0000256" key="8">
    <source>
        <dbReference type="ARBA" id="ARBA00023224"/>
    </source>
</evidence>
<dbReference type="Proteomes" id="UP000663852">
    <property type="component" value="Unassembled WGS sequence"/>
</dbReference>
<dbReference type="GO" id="GO:0043005">
    <property type="term" value="C:neuron projection"/>
    <property type="evidence" value="ECO:0007669"/>
    <property type="project" value="TreeGrafter"/>
</dbReference>
<gene>
    <name evidence="12" type="ORF">EDS130_LOCUS17850</name>
    <name evidence="11" type="ORF">XAT740_LOCUS8113</name>
</gene>
<reference evidence="11" key="1">
    <citation type="submission" date="2021-02" db="EMBL/GenBank/DDBJ databases">
        <authorList>
            <person name="Nowell W R."/>
        </authorList>
    </citation>
    <scope>NUCLEOTIDE SEQUENCE</scope>
</reference>
<keyword evidence="5" id="KW-0297">G-protein coupled receptor</keyword>
<evidence type="ECO:0000256" key="2">
    <source>
        <dbReference type="ARBA" id="ARBA00022475"/>
    </source>
</evidence>
<keyword evidence="6 9" id="KW-0472">Membrane</keyword>
<dbReference type="GO" id="GO:0004930">
    <property type="term" value="F:G protein-coupled receptor activity"/>
    <property type="evidence" value="ECO:0007669"/>
    <property type="project" value="UniProtKB-KW"/>
</dbReference>
<name>A0A813ZSS9_ADIRI</name>
<feature type="domain" description="G-protein coupled receptors family 1 profile" evidence="10">
    <location>
        <begin position="29"/>
        <end position="264"/>
    </location>
</feature>
<dbReference type="InterPro" id="IPR017452">
    <property type="entry name" value="GPCR_Rhodpsn_7TM"/>
</dbReference>
<evidence type="ECO:0000313" key="11">
    <source>
        <dbReference type="EMBL" id="CAF0902771.1"/>
    </source>
</evidence>
<keyword evidence="7" id="KW-0675">Receptor</keyword>
<dbReference type="Gene3D" id="1.20.1070.10">
    <property type="entry name" value="Rhodopsin 7-helix transmembrane proteins"/>
    <property type="match status" value="1"/>
</dbReference>
<sequence>MTLATSLYEIQRQVFRIGGPVLIAIGSVSCLLNIFILTKDTLRKNPCTICLIAVNIINFSYFYLGLLPTTLAVGYNIDPSTTSLAFCRFRYYAAFILACWQASCLILASVDRTLITSGNARTRKRSTSRSVKVSMIFLGIFWLLAESHALIFTDIVEFGYNYFVCFYRPGLYTTIMTYHSFIIMGFTPTLLMAIFALWTVKNIRSIRLRRRRPVQDAPIATLGMITIQRPLALRSKDRQLIRILLIDILAYIICKFPSAIALLYLQVTSNYNKSADEQVIQQSILQMSFFWYFIDNGIGFYKNILVADTFRKELKRILFS</sequence>
<dbReference type="PANTHER" id="PTHR24229">
    <property type="entry name" value="NEUROPEPTIDES RECEPTOR"/>
    <property type="match status" value="1"/>
</dbReference>
<feature type="transmembrane region" description="Helical" evidence="9">
    <location>
        <begin position="131"/>
        <end position="156"/>
    </location>
</feature>
<keyword evidence="8" id="KW-0807">Transducer</keyword>
<dbReference type="EMBL" id="CAJNOR010000399">
    <property type="protein sequence ID" value="CAF0902771.1"/>
    <property type="molecule type" value="Genomic_DNA"/>
</dbReference>
<evidence type="ECO:0000256" key="7">
    <source>
        <dbReference type="ARBA" id="ARBA00023170"/>
    </source>
</evidence>
<feature type="transmembrane region" description="Helical" evidence="9">
    <location>
        <begin position="89"/>
        <end position="110"/>
    </location>
</feature>
<dbReference type="Proteomes" id="UP000663828">
    <property type="component" value="Unassembled WGS sequence"/>
</dbReference>
<evidence type="ECO:0000256" key="1">
    <source>
        <dbReference type="ARBA" id="ARBA00004651"/>
    </source>
</evidence>
<organism evidence="11 13">
    <name type="scientific">Adineta ricciae</name>
    <name type="common">Rotifer</name>
    <dbReference type="NCBI Taxonomy" id="249248"/>
    <lineage>
        <taxon>Eukaryota</taxon>
        <taxon>Metazoa</taxon>
        <taxon>Spiralia</taxon>
        <taxon>Gnathifera</taxon>
        <taxon>Rotifera</taxon>
        <taxon>Eurotatoria</taxon>
        <taxon>Bdelloidea</taxon>
        <taxon>Adinetida</taxon>
        <taxon>Adinetidae</taxon>
        <taxon>Adineta</taxon>
    </lineage>
</organism>
<dbReference type="SUPFAM" id="SSF81321">
    <property type="entry name" value="Family A G protein-coupled receptor-like"/>
    <property type="match status" value="1"/>
</dbReference>
<dbReference type="OrthoDB" id="9990906at2759"/>